<dbReference type="GO" id="GO:1901601">
    <property type="term" value="P:strigolactone biosynthetic process"/>
    <property type="evidence" value="ECO:0007669"/>
    <property type="project" value="TreeGrafter"/>
</dbReference>
<protein>
    <recommendedName>
        <fullName evidence="1">Beta-carotene isomerase D27-like C-terminal domain-containing protein</fullName>
    </recommendedName>
</protein>
<feature type="domain" description="Beta-carotene isomerase D27-like C-terminal" evidence="1">
    <location>
        <begin position="158"/>
        <end position="232"/>
    </location>
</feature>
<dbReference type="GO" id="GO:0009536">
    <property type="term" value="C:plastid"/>
    <property type="evidence" value="ECO:0007669"/>
    <property type="project" value="TreeGrafter"/>
</dbReference>
<accession>A0AAP0QKP4</accession>
<organism evidence="2 3">
    <name type="scientific">Citrus x changshan-huyou</name>
    <dbReference type="NCBI Taxonomy" id="2935761"/>
    <lineage>
        <taxon>Eukaryota</taxon>
        <taxon>Viridiplantae</taxon>
        <taxon>Streptophyta</taxon>
        <taxon>Embryophyta</taxon>
        <taxon>Tracheophyta</taxon>
        <taxon>Spermatophyta</taxon>
        <taxon>Magnoliopsida</taxon>
        <taxon>eudicotyledons</taxon>
        <taxon>Gunneridae</taxon>
        <taxon>Pentapetalae</taxon>
        <taxon>rosids</taxon>
        <taxon>malvids</taxon>
        <taxon>Sapindales</taxon>
        <taxon>Rutaceae</taxon>
        <taxon>Aurantioideae</taxon>
        <taxon>Citrus</taxon>
    </lineage>
</organism>
<dbReference type="InterPro" id="IPR038938">
    <property type="entry name" value="D27-like"/>
</dbReference>
<name>A0AAP0QKP4_9ROSI</name>
<keyword evidence="3" id="KW-1185">Reference proteome</keyword>
<evidence type="ECO:0000259" key="1">
    <source>
        <dbReference type="Pfam" id="PF13225"/>
    </source>
</evidence>
<dbReference type="PANTHER" id="PTHR33591:SF1">
    <property type="entry name" value="BETA-CAROTENE ISOMERASE D27, CHLOROPLASTIC"/>
    <property type="match status" value="1"/>
</dbReference>
<dbReference type="GO" id="GO:0016859">
    <property type="term" value="F:cis-trans isomerase activity"/>
    <property type="evidence" value="ECO:0007669"/>
    <property type="project" value="TreeGrafter"/>
</dbReference>
<dbReference type="Proteomes" id="UP001428341">
    <property type="component" value="Unassembled WGS sequence"/>
</dbReference>
<dbReference type="Pfam" id="PF13225">
    <property type="entry name" value="D27-like_C"/>
    <property type="match status" value="1"/>
</dbReference>
<reference evidence="2 3" key="1">
    <citation type="submission" date="2024-05" db="EMBL/GenBank/DDBJ databases">
        <title>Haplotype-resolved chromosome-level genome assembly of Huyou (Citrus changshanensis).</title>
        <authorList>
            <person name="Miao C."/>
            <person name="Chen W."/>
            <person name="Wu Y."/>
            <person name="Wang L."/>
            <person name="Zhao S."/>
            <person name="Grierson D."/>
            <person name="Xu C."/>
            <person name="Chen K."/>
        </authorList>
    </citation>
    <scope>NUCLEOTIDE SEQUENCE [LARGE SCALE GENOMIC DNA]</scope>
    <source>
        <strain evidence="2">01-14</strain>
        <tissue evidence="2">Leaf</tissue>
    </source>
</reference>
<sequence>MEAKLLPQTYRTPFISTVLAPRRHRVRITSCVVAVLARPAETRNAKPKQLERKAEVVQKTVYNDSWFDQIAINHLSQSVQDATGIKNNKGGYEGMVEAAKAVLRNFDQAQQRAIVIQALERAFPRPILTMAILPQHTGRLKTLTLTNKEVFYHLSFCKVRESEVNGKTEKNVVHIKKCRFLEESNCVGMCTNLCKMPSQTFIKDSLGMPVNMVPNFDDMSCEMIFGQEPLASSDDPAFKQPCYKLCKESRRHTLKCST</sequence>
<dbReference type="InterPro" id="IPR025114">
    <property type="entry name" value="D27-like_C"/>
</dbReference>
<proteinExistence type="predicted"/>
<comment type="caution">
    <text evidence="2">The sequence shown here is derived from an EMBL/GenBank/DDBJ whole genome shotgun (WGS) entry which is preliminary data.</text>
</comment>
<dbReference type="GO" id="GO:0005506">
    <property type="term" value="F:iron ion binding"/>
    <property type="evidence" value="ECO:0007669"/>
    <property type="project" value="InterPro"/>
</dbReference>
<dbReference type="EMBL" id="JBCGBO010000005">
    <property type="protein sequence ID" value="KAK9201588.1"/>
    <property type="molecule type" value="Genomic_DNA"/>
</dbReference>
<evidence type="ECO:0000313" key="3">
    <source>
        <dbReference type="Proteomes" id="UP001428341"/>
    </source>
</evidence>
<evidence type="ECO:0000313" key="2">
    <source>
        <dbReference type="EMBL" id="KAK9201588.1"/>
    </source>
</evidence>
<gene>
    <name evidence="2" type="ORF">WN944_016794</name>
</gene>
<dbReference type="AlphaFoldDB" id="A0AAP0QKP4"/>
<dbReference type="PANTHER" id="PTHR33591">
    <property type="entry name" value="BETA-CAROTENE ISOMERASE D27"/>
    <property type="match status" value="1"/>
</dbReference>